<comment type="cofactor">
    <cofactor evidence="14">
        <name>[2Fe-2S] cluster</name>
        <dbReference type="ChEBI" id="CHEBI:190135"/>
    </cofactor>
    <text evidence="14">Binds 1 [2Fe-2S] cluster. The cluster is coordinated with 3 cysteines and 1 arginine.</text>
</comment>
<dbReference type="UniPathway" id="UPA00078">
    <property type="reaction ID" value="UER00162"/>
</dbReference>
<feature type="binding site" evidence="13 14">
    <location>
        <position position="257"/>
    </location>
    <ligand>
        <name>[2Fe-2S] cluster</name>
        <dbReference type="ChEBI" id="CHEBI:190135"/>
    </ligand>
</feature>
<dbReference type="InterPro" id="IPR024177">
    <property type="entry name" value="Biotin_synthase"/>
</dbReference>
<dbReference type="NCBIfam" id="TIGR00433">
    <property type="entry name" value="bioB"/>
    <property type="match status" value="1"/>
</dbReference>
<comment type="caution">
    <text evidence="16">The sequence shown here is derived from an EMBL/GenBank/DDBJ whole genome shotgun (WGS) entry which is preliminary data.</text>
</comment>
<keyword evidence="8 13" id="KW-0479">Metal-binding</keyword>
<reference evidence="16 17" key="1">
    <citation type="submission" date="2020-07" db="EMBL/GenBank/DDBJ databases">
        <title>Thermogemmata thermophila gen. nov., sp. nov., a novel moderate thermophilic planctomycete from a Kamchatka hot spring.</title>
        <authorList>
            <person name="Elcheninov A.G."/>
            <person name="Podosokorskaya O.A."/>
            <person name="Kovaleva O.L."/>
            <person name="Novikov A."/>
            <person name="Bonch-Osmolovskaya E.A."/>
            <person name="Toshchakov S.V."/>
            <person name="Kublanov I.V."/>
        </authorList>
    </citation>
    <scope>NUCLEOTIDE SEQUENCE [LARGE SCALE GENOMIC DNA]</scope>
    <source>
        <strain evidence="16 17">2918</strain>
    </source>
</reference>
<keyword evidence="9 13" id="KW-0093">Biotin biosynthesis</keyword>
<evidence type="ECO:0000256" key="13">
    <source>
        <dbReference type="HAMAP-Rule" id="MF_01694"/>
    </source>
</evidence>
<feature type="binding site" evidence="13 14">
    <location>
        <position position="92"/>
    </location>
    <ligand>
        <name>[2Fe-2S] cluster</name>
        <dbReference type="ChEBI" id="CHEBI:190135"/>
    </ligand>
</feature>
<feature type="binding site" evidence="13 14">
    <location>
        <position position="55"/>
    </location>
    <ligand>
        <name>[4Fe-4S] cluster</name>
        <dbReference type="ChEBI" id="CHEBI:49883"/>
        <note>4Fe-4S-S-AdoMet</note>
    </ligand>
</feature>
<dbReference type="InterPro" id="IPR013785">
    <property type="entry name" value="Aldolase_TIM"/>
</dbReference>
<dbReference type="InterPro" id="IPR006638">
    <property type="entry name" value="Elp3/MiaA/NifB-like_rSAM"/>
</dbReference>
<evidence type="ECO:0000256" key="5">
    <source>
        <dbReference type="ARBA" id="ARBA00022679"/>
    </source>
</evidence>
<keyword evidence="5 13" id="KW-0808">Transferase</keyword>
<comment type="subunit">
    <text evidence="13">Homodimer.</text>
</comment>
<comment type="function">
    <text evidence="13">Catalyzes the conversion of dethiobiotin (DTB) to biotin by the insertion of a sulfur atom into dethiobiotin via a radical-based mechanism.</text>
</comment>
<keyword evidence="17" id="KW-1185">Reference proteome</keyword>
<dbReference type="GO" id="GO:0004076">
    <property type="term" value="F:biotin synthase activity"/>
    <property type="evidence" value="ECO:0007669"/>
    <property type="project" value="UniProtKB-UniRule"/>
</dbReference>
<dbReference type="PANTHER" id="PTHR22976:SF2">
    <property type="entry name" value="BIOTIN SYNTHASE, MITOCHONDRIAL"/>
    <property type="match status" value="1"/>
</dbReference>
<evidence type="ECO:0000256" key="6">
    <source>
        <dbReference type="ARBA" id="ARBA00022691"/>
    </source>
</evidence>
<evidence type="ECO:0000256" key="14">
    <source>
        <dbReference type="PIRSR" id="PIRSR001619-1"/>
    </source>
</evidence>
<comment type="cofactor">
    <cofactor evidence="13 14">
        <name>[4Fe-4S] cluster</name>
        <dbReference type="ChEBI" id="CHEBI:49883"/>
    </cofactor>
    <text evidence="13 14">Binds 1 [4Fe-4S] cluster. The cluster is coordinated with 3 cysteines and an exchangeable S-adenosyl-L-methionine.</text>
</comment>
<dbReference type="SFLD" id="SFLDS00029">
    <property type="entry name" value="Radical_SAM"/>
    <property type="match status" value="1"/>
</dbReference>
<proteinExistence type="inferred from homology"/>
<dbReference type="EMBL" id="JACEFB010000003">
    <property type="protein sequence ID" value="MBA2225861.1"/>
    <property type="molecule type" value="Genomic_DNA"/>
</dbReference>
<evidence type="ECO:0000313" key="17">
    <source>
        <dbReference type="Proteomes" id="UP000542342"/>
    </source>
</evidence>
<dbReference type="InterPro" id="IPR010722">
    <property type="entry name" value="BATS_dom"/>
</dbReference>
<dbReference type="AlphaFoldDB" id="A0A7V9AB55"/>
<comment type="similarity">
    <text evidence="2 13">Belongs to the radical SAM superfamily. Biotin synthase family.</text>
</comment>
<keyword evidence="11 13" id="KW-0411">Iron-sulfur</keyword>
<dbReference type="HAMAP" id="MF_01694">
    <property type="entry name" value="BioB"/>
    <property type="match status" value="1"/>
</dbReference>
<dbReference type="PANTHER" id="PTHR22976">
    <property type="entry name" value="BIOTIN SYNTHASE"/>
    <property type="match status" value="1"/>
</dbReference>
<dbReference type="InterPro" id="IPR002684">
    <property type="entry name" value="Biotin_synth/BioAB"/>
</dbReference>
<keyword evidence="6 13" id="KW-0949">S-adenosyl-L-methionine</keyword>
<feature type="binding site" evidence="13 14">
    <location>
        <position position="185"/>
    </location>
    <ligand>
        <name>[2Fe-2S] cluster</name>
        <dbReference type="ChEBI" id="CHEBI:190135"/>
    </ligand>
</feature>
<evidence type="ECO:0000256" key="8">
    <source>
        <dbReference type="ARBA" id="ARBA00022723"/>
    </source>
</evidence>
<comment type="cofactor">
    <cofactor evidence="13">
        <name>[2Fe-2S] cluster</name>
        <dbReference type="ChEBI" id="CHEBI:190135"/>
    </cofactor>
    <text evidence="13">Binds 1 [2Fe-2S] cluster. The cluster is coordinated with 3 cysteines and 1 arginine.</text>
</comment>
<feature type="domain" description="Radical SAM core" evidence="15">
    <location>
        <begin position="33"/>
        <end position="262"/>
    </location>
</feature>
<evidence type="ECO:0000259" key="15">
    <source>
        <dbReference type="PROSITE" id="PS51918"/>
    </source>
</evidence>
<keyword evidence="7 13" id="KW-0001">2Fe-2S</keyword>
<evidence type="ECO:0000256" key="11">
    <source>
        <dbReference type="ARBA" id="ARBA00023014"/>
    </source>
</evidence>
<gene>
    <name evidence="13 16" type="primary">bioB</name>
    <name evidence="16" type="ORF">H0921_06750</name>
</gene>
<feature type="binding site" evidence="13 14">
    <location>
        <position position="52"/>
    </location>
    <ligand>
        <name>[4Fe-4S] cluster</name>
        <dbReference type="ChEBI" id="CHEBI:49883"/>
        <note>4Fe-4S-S-AdoMet</note>
    </ligand>
</feature>
<dbReference type="PIRSF" id="PIRSF001619">
    <property type="entry name" value="Biotin_synth"/>
    <property type="match status" value="1"/>
</dbReference>
<evidence type="ECO:0000256" key="3">
    <source>
        <dbReference type="ARBA" id="ARBA00012236"/>
    </source>
</evidence>
<dbReference type="GO" id="GO:0009102">
    <property type="term" value="P:biotin biosynthetic process"/>
    <property type="evidence" value="ECO:0007669"/>
    <property type="project" value="UniProtKB-UniRule"/>
</dbReference>
<dbReference type="RefSeq" id="WP_194537295.1">
    <property type="nucleotide sequence ID" value="NZ_JACEFB010000003.1"/>
</dbReference>
<dbReference type="PROSITE" id="PS51918">
    <property type="entry name" value="RADICAL_SAM"/>
    <property type="match status" value="1"/>
</dbReference>
<evidence type="ECO:0000256" key="12">
    <source>
        <dbReference type="ARBA" id="ARBA00051157"/>
    </source>
</evidence>
<dbReference type="CDD" id="cd01335">
    <property type="entry name" value="Radical_SAM"/>
    <property type="match status" value="1"/>
</dbReference>
<accession>A0A7V9AB55</accession>
<evidence type="ECO:0000256" key="1">
    <source>
        <dbReference type="ARBA" id="ARBA00004942"/>
    </source>
</evidence>
<evidence type="ECO:0000313" key="16">
    <source>
        <dbReference type="EMBL" id="MBA2225861.1"/>
    </source>
</evidence>
<sequence length="320" mass="35004">MKTLTELRSLYSQPLLELVAQASDVHRQNRGYGDIQKCALLSIKTGGCPEDCAYCPQSAHYDTPVSRQPLLTVEEVRQAAEQAKAAGATRFCMGAAWRSPPKEGPEFERVLEMIRTVRSLGLEACVTLGMLTPDQARRLKEAGLTAYNHNLDTSRQFYSNIVTTRTYDDRLATLRAVSQAGISVCCGGIIGMGESIDDRLMMLVELSQLQPPPESIPINCLIPIPGTPLEKAPPVSVTELVRLIAVARITFPKSRIRLSAGRDRLSQEAQILCFLAGADSIFYGEKLLTASNPDIQEDEHLLTAIGPIAEKQKNHCGNIA</sequence>
<feature type="binding site" evidence="13 14">
    <location>
        <position position="48"/>
    </location>
    <ligand>
        <name>[4Fe-4S] cluster</name>
        <dbReference type="ChEBI" id="CHEBI:49883"/>
        <note>4Fe-4S-S-AdoMet</note>
    </ligand>
</feature>
<dbReference type="SMART" id="SM00876">
    <property type="entry name" value="BATS"/>
    <property type="match status" value="1"/>
</dbReference>
<dbReference type="SMART" id="SM00729">
    <property type="entry name" value="Elp3"/>
    <property type="match status" value="1"/>
</dbReference>
<dbReference type="SUPFAM" id="SSF102114">
    <property type="entry name" value="Radical SAM enzymes"/>
    <property type="match status" value="1"/>
</dbReference>
<dbReference type="SFLD" id="SFLDG01060">
    <property type="entry name" value="BATS_domain_containing"/>
    <property type="match status" value="1"/>
</dbReference>
<dbReference type="SFLD" id="SFLDG01278">
    <property type="entry name" value="biotin_synthase_like"/>
    <property type="match status" value="1"/>
</dbReference>
<dbReference type="GO" id="GO:0051539">
    <property type="term" value="F:4 iron, 4 sulfur cluster binding"/>
    <property type="evidence" value="ECO:0007669"/>
    <property type="project" value="UniProtKB-KW"/>
</dbReference>
<evidence type="ECO:0000256" key="2">
    <source>
        <dbReference type="ARBA" id="ARBA00010765"/>
    </source>
</evidence>
<evidence type="ECO:0000256" key="7">
    <source>
        <dbReference type="ARBA" id="ARBA00022714"/>
    </source>
</evidence>
<feature type="binding site" evidence="13 14">
    <location>
        <position position="125"/>
    </location>
    <ligand>
        <name>[2Fe-2S] cluster</name>
        <dbReference type="ChEBI" id="CHEBI:190135"/>
    </ligand>
</feature>
<dbReference type="InterPro" id="IPR058240">
    <property type="entry name" value="rSAM_sf"/>
</dbReference>
<evidence type="ECO:0000256" key="9">
    <source>
        <dbReference type="ARBA" id="ARBA00022756"/>
    </source>
</evidence>
<dbReference type="EC" id="2.8.1.6" evidence="3 13"/>
<keyword evidence="10 13" id="KW-0408">Iron</keyword>
<evidence type="ECO:0000256" key="10">
    <source>
        <dbReference type="ARBA" id="ARBA00023004"/>
    </source>
</evidence>
<comment type="catalytic activity">
    <reaction evidence="12 13">
        <text>(4R,5S)-dethiobiotin + (sulfur carrier)-SH + 2 reduced [2Fe-2S]-[ferredoxin] + 2 S-adenosyl-L-methionine = (sulfur carrier)-H + biotin + 2 5'-deoxyadenosine + 2 L-methionine + 2 oxidized [2Fe-2S]-[ferredoxin]</text>
        <dbReference type="Rhea" id="RHEA:22060"/>
        <dbReference type="Rhea" id="RHEA-COMP:10000"/>
        <dbReference type="Rhea" id="RHEA-COMP:10001"/>
        <dbReference type="Rhea" id="RHEA-COMP:14737"/>
        <dbReference type="Rhea" id="RHEA-COMP:14739"/>
        <dbReference type="ChEBI" id="CHEBI:17319"/>
        <dbReference type="ChEBI" id="CHEBI:29917"/>
        <dbReference type="ChEBI" id="CHEBI:33737"/>
        <dbReference type="ChEBI" id="CHEBI:33738"/>
        <dbReference type="ChEBI" id="CHEBI:57586"/>
        <dbReference type="ChEBI" id="CHEBI:57844"/>
        <dbReference type="ChEBI" id="CHEBI:59789"/>
        <dbReference type="ChEBI" id="CHEBI:64428"/>
        <dbReference type="ChEBI" id="CHEBI:149473"/>
        <dbReference type="EC" id="2.8.1.6"/>
    </reaction>
</comment>
<dbReference type="SFLD" id="SFLDF00272">
    <property type="entry name" value="biotin_synthase"/>
    <property type="match status" value="1"/>
</dbReference>
<dbReference type="Pfam" id="PF04055">
    <property type="entry name" value="Radical_SAM"/>
    <property type="match status" value="1"/>
</dbReference>
<comment type="pathway">
    <text evidence="1 13">Cofactor biosynthesis; biotin biosynthesis; biotin from 7,8-diaminononanoate: step 2/2.</text>
</comment>
<protein>
    <recommendedName>
        <fullName evidence="3 13">Biotin synthase</fullName>
        <ecNumber evidence="3 13">2.8.1.6</ecNumber>
    </recommendedName>
</protein>
<organism evidence="16 17">
    <name type="scientific">Thermogemmata fonticola</name>
    <dbReference type="NCBI Taxonomy" id="2755323"/>
    <lineage>
        <taxon>Bacteria</taxon>
        <taxon>Pseudomonadati</taxon>
        <taxon>Planctomycetota</taxon>
        <taxon>Planctomycetia</taxon>
        <taxon>Gemmatales</taxon>
        <taxon>Gemmataceae</taxon>
        <taxon>Thermogemmata</taxon>
    </lineage>
</organism>
<keyword evidence="4 13" id="KW-0004">4Fe-4S</keyword>
<dbReference type="Pfam" id="PF06968">
    <property type="entry name" value="BATS"/>
    <property type="match status" value="1"/>
</dbReference>
<dbReference type="InterPro" id="IPR007197">
    <property type="entry name" value="rSAM"/>
</dbReference>
<name>A0A7V9AB55_9BACT</name>
<dbReference type="GO" id="GO:0005506">
    <property type="term" value="F:iron ion binding"/>
    <property type="evidence" value="ECO:0007669"/>
    <property type="project" value="UniProtKB-UniRule"/>
</dbReference>
<dbReference type="Proteomes" id="UP000542342">
    <property type="component" value="Unassembled WGS sequence"/>
</dbReference>
<evidence type="ECO:0000256" key="4">
    <source>
        <dbReference type="ARBA" id="ARBA00022485"/>
    </source>
</evidence>
<dbReference type="Gene3D" id="3.20.20.70">
    <property type="entry name" value="Aldolase class I"/>
    <property type="match status" value="1"/>
</dbReference>
<dbReference type="GO" id="GO:0051537">
    <property type="term" value="F:2 iron, 2 sulfur cluster binding"/>
    <property type="evidence" value="ECO:0007669"/>
    <property type="project" value="UniProtKB-KW"/>
</dbReference>